<evidence type="ECO:0000256" key="10">
    <source>
        <dbReference type="SAM" id="Phobius"/>
    </source>
</evidence>
<evidence type="ECO:0000313" key="12">
    <source>
        <dbReference type="Proteomes" id="UP000228380"/>
    </source>
</evidence>
<dbReference type="KEGG" id="pda:103711381"/>
<dbReference type="Pfam" id="PF08263">
    <property type="entry name" value="LRRNT_2"/>
    <property type="match status" value="1"/>
</dbReference>
<dbReference type="InterPro" id="IPR001611">
    <property type="entry name" value="Leu-rich_rpt"/>
</dbReference>
<keyword evidence="4 10" id="KW-0812">Transmembrane</keyword>
<dbReference type="GO" id="GO:0004672">
    <property type="term" value="F:protein kinase activity"/>
    <property type="evidence" value="ECO:0007669"/>
    <property type="project" value="InterPro"/>
</dbReference>
<dbReference type="Pfam" id="PF00560">
    <property type="entry name" value="LRR_1"/>
    <property type="match status" value="1"/>
</dbReference>
<dbReference type="PRINTS" id="PR00019">
    <property type="entry name" value="LEURICHRPT"/>
</dbReference>
<dbReference type="PANTHER" id="PTHR48007">
    <property type="entry name" value="LEUCINE-RICH REPEAT RECEPTOR-LIKE PROTEIN KINASE PXC1"/>
    <property type="match status" value="1"/>
</dbReference>
<keyword evidence="12" id="KW-1185">Reference proteome</keyword>
<dbReference type="GeneID" id="103711381"/>
<evidence type="ECO:0000256" key="4">
    <source>
        <dbReference type="ARBA" id="ARBA00022692"/>
    </source>
</evidence>
<evidence type="ECO:0000256" key="7">
    <source>
        <dbReference type="ARBA" id="ARBA00022989"/>
    </source>
</evidence>
<feature type="region of interest" description="Disordered" evidence="9">
    <location>
        <begin position="244"/>
        <end position="268"/>
    </location>
</feature>
<dbReference type="Gene3D" id="3.80.10.10">
    <property type="entry name" value="Ribonuclease Inhibitor"/>
    <property type="match status" value="2"/>
</dbReference>
<keyword evidence="7 10" id="KW-1133">Transmembrane helix</keyword>
<dbReference type="InterPro" id="IPR046959">
    <property type="entry name" value="PRK1-6/SRF4-like"/>
</dbReference>
<dbReference type="InterPro" id="IPR032675">
    <property type="entry name" value="LRR_dom_sf"/>
</dbReference>
<keyword evidence="6" id="KW-0677">Repeat</keyword>
<organism evidence="12 13">
    <name type="scientific">Phoenix dactylifera</name>
    <name type="common">Date palm</name>
    <dbReference type="NCBI Taxonomy" id="42345"/>
    <lineage>
        <taxon>Eukaryota</taxon>
        <taxon>Viridiplantae</taxon>
        <taxon>Streptophyta</taxon>
        <taxon>Embryophyta</taxon>
        <taxon>Tracheophyta</taxon>
        <taxon>Spermatophyta</taxon>
        <taxon>Magnoliopsida</taxon>
        <taxon>Liliopsida</taxon>
        <taxon>Arecaceae</taxon>
        <taxon>Coryphoideae</taxon>
        <taxon>Phoeniceae</taxon>
        <taxon>Phoenix</taxon>
    </lineage>
</organism>
<dbReference type="SUPFAM" id="SSF52058">
    <property type="entry name" value="L domain-like"/>
    <property type="match status" value="1"/>
</dbReference>
<dbReference type="Gene3D" id="1.10.510.10">
    <property type="entry name" value="Transferase(Phosphotransferase) domain 1"/>
    <property type="match status" value="1"/>
</dbReference>
<evidence type="ECO:0000256" key="1">
    <source>
        <dbReference type="ARBA" id="ARBA00004167"/>
    </source>
</evidence>
<keyword evidence="5" id="KW-0732">Signal</keyword>
<feature type="domain" description="Protein kinase" evidence="11">
    <location>
        <begin position="353"/>
        <end position="647"/>
    </location>
</feature>
<dbReference type="PROSITE" id="PS50011">
    <property type="entry name" value="PROTEIN_KINASE_DOM"/>
    <property type="match status" value="1"/>
</dbReference>
<evidence type="ECO:0000256" key="6">
    <source>
        <dbReference type="ARBA" id="ARBA00022737"/>
    </source>
</evidence>
<keyword evidence="2" id="KW-0597">Phosphoprotein</keyword>
<name>A0A8B7CBD5_PHODC</name>
<keyword evidence="3" id="KW-0433">Leucine-rich repeat</keyword>
<dbReference type="InterPro" id="IPR001245">
    <property type="entry name" value="Ser-Thr/Tyr_kinase_cat_dom"/>
</dbReference>
<feature type="compositionally biased region" description="Polar residues" evidence="9">
    <location>
        <begin position="253"/>
        <end position="266"/>
    </location>
</feature>
<dbReference type="GO" id="GO:0005524">
    <property type="term" value="F:ATP binding"/>
    <property type="evidence" value="ECO:0007669"/>
    <property type="project" value="InterPro"/>
</dbReference>
<evidence type="ECO:0000256" key="5">
    <source>
        <dbReference type="ARBA" id="ARBA00022729"/>
    </source>
</evidence>
<dbReference type="RefSeq" id="XP_008795724.2">
    <property type="nucleotide sequence ID" value="XM_008797502.3"/>
</dbReference>
<gene>
    <name evidence="13" type="primary">LOC103711381</name>
</gene>
<dbReference type="PANTHER" id="PTHR48007:SF8">
    <property type="entry name" value="RECEPTOR PROTEIN KINASE-LIKE PROTEIN ZAR1"/>
    <property type="match status" value="1"/>
</dbReference>
<reference evidence="13" key="1">
    <citation type="submission" date="2025-08" db="UniProtKB">
        <authorList>
            <consortium name="RefSeq"/>
        </authorList>
    </citation>
    <scope>IDENTIFICATION</scope>
    <source>
        <tissue evidence="13">Young leaves</tissue>
    </source>
</reference>
<evidence type="ECO:0000256" key="8">
    <source>
        <dbReference type="ARBA" id="ARBA00023136"/>
    </source>
</evidence>
<evidence type="ECO:0000256" key="3">
    <source>
        <dbReference type="ARBA" id="ARBA00022614"/>
    </source>
</evidence>
<evidence type="ECO:0000256" key="9">
    <source>
        <dbReference type="SAM" id="MobiDB-lite"/>
    </source>
</evidence>
<dbReference type="FunFam" id="3.80.10.10:FF:000129">
    <property type="entry name" value="Leucine-rich repeat receptor-like kinase"/>
    <property type="match status" value="1"/>
</dbReference>
<dbReference type="InterPro" id="IPR000719">
    <property type="entry name" value="Prot_kinase_dom"/>
</dbReference>
<accession>A0A8B7CBD5</accession>
<proteinExistence type="predicted"/>
<dbReference type="Pfam" id="PF13855">
    <property type="entry name" value="LRR_8"/>
    <property type="match status" value="1"/>
</dbReference>
<dbReference type="GO" id="GO:0016020">
    <property type="term" value="C:membrane"/>
    <property type="evidence" value="ECO:0007669"/>
    <property type="project" value="UniProtKB-SubCell"/>
</dbReference>
<dbReference type="InterPro" id="IPR011009">
    <property type="entry name" value="Kinase-like_dom_sf"/>
</dbReference>
<evidence type="ECO:0000313" key="13">
    <source>
        <dbReference type="RefSeq" id="XP_008795724.2"/>
    </source>
</evidence>
<dbReference type="InterPro" id="IPR013210">
    <property type="entry name" value="LRR_N_plant-typ"/>
</dbReference>
<comment type="subcellular location">
    <subcellularLocation>
        <location evidence="1">Membrane</location>
        <topology evidence="1">Single-pass membrane protein</topology>
    </subcellularLocation>
</comment>
<dbReference type="Proteomes" id="UP000228380">
    <property type="component" value="Unplaced"/>
</dbReference>
<feature type="transmembrane region" description="Helical" evidence="10">
    <location>
        <begin position="283"/>
        <end position="302"/>
    </location>
</feature>
<dbReference type="AlphaFoldDB" id="A0A8B7CBD5"/>
<evidence type="ECO:0000259" key="11">
    <source>
        <dbReference type="PROSITE" id="PS50011"/>
    </source>
</evidence>
<sequence>MKKRIGWKYREMVGFSAFVSLLLFYASLATSLTTDGLALLALKSAISSDSTGALDAWIDSDPDPCGWLGVTCHGGRVTALALSNRSLEGYLPSELSLLSSLQILSLPRNSLSGPIPATITALRSLAALDLSHNNLSGPIPAEIGALNSLSHLDLSSNFLNGSLPPGIADLPRLSGVLNLSCNSFSGWIPPAFGTIPVAVSLDLRQNNLSGEIPQVGSLVNQGPTAFAGNPGLCGFPLKNPCSGGANKQDPTIPLSNHNFNPSSPTSRPIEAEKRLRPAMTVPILAGVVLAAIFSILVLQWQFRRRCAVGKGKAAKKGKGGSAAATEDRREGQSEEIYVAVDGRFDLELEELLRASAYVVGKSRGGIVYKVVVRPGSALAVRRLSEAADGEGDGDDWRRRRAFESEAAAIGRARHPNVVSLRAYYYAPDEKLLIYDYVPNGTLHAALHGGPLNPTVPALPWTARLAIVQGVARGLAYLHECSPRKSVHGNIRSSKILLDDELQPYISGFGISRFISGTQKFTRSGSKKLVGASGRGPHAAYLAPEARAPGAAATQKGDVYAFGVVVMEVVTGRPAAGCGDGEGELEGWVRRAFGEERPLSEVVDPALLHEVHAKKQVLAVFHAALGCTEPDPELRPRMRVVAESLDRVGSAR</sequence>
<dbReference type="Pfam" id="PF07714">
    <property type="entry name" value="PK_Tyr_Ser-Thr"/>
    <property type="match status" value="1"/>
</dbReference>
<dbReference type="SUPFAM" id="SSF56112">
    <property type="entry name" value="Protein kinase-like (PK-like)"/>
    <property type="match status" value="1"/>
</dbReference>
<protein>
    <submittedName>
        <fullName evidence="13">Receptor protein kinase-like protein ZAR1</fullName>
    </submittedName>
</protein>
<keyword evidence="8 10" id="KW-0472">Membrane</keyword>
<dbReference type="FunFam" id="3.80.10.10:FF:000722">
    <property type="entry name" value="Leucine-rich repeat receptor-like protein kinase"/>
    <property type="match status" value="1"/>
</dbReference>
<dbReference type="OrthoDB" id="1911848at2759"/>
<evidence type="ECO:0000256" key="2">
    <source>
        <dbReference type="ARBA" id="ARBA00022553"/>
    </source>
</evidence>
<dbReference type="Gene3D" id="3.30.200.20">
    <property type="entry name" value="Phosphorylase Kinase, domain 1"/>
    <property type="match status" value="1"/>
</dbReference>